<name>A0ABT7V1U1_9ACTN</name>
<reference evidence="1" key="2">
    <citation type="submission" date="2023-06" db="EMBL/GenBank/DDBJ databases">
        <authorList>
            <person name="Zeman M."/>
            <person name="Kubasova T."/>
            <person name="Jahodarova E."/>
            <person name="Nykrynova M."/>
            <person name="Rychlik I."/>
        </authorList>
    </citation>
    <scope>NUCLEOTIDE SEQUENCE</scope>
    <source>
        <strain evidence="1">153_Feed</strain>
    </source>
</reference>
<accession>A0ABT7V1U1</accession>
<dbReference type="EMBL" id="JAUDEA010000002">
    <property type="protein sequence ID" value="MDM8270559.1"/>
    <property type="molecule type" value="Genomic_DNA"/>
</dbReference>
<sequence>MPTDTERREVAQNMRDGVKSKTECELLSLNGSSAAIRWLISYAVFGDKKYHSGVDLLDRLADLIEPPTQCPYYHSDRHYCSVHDDVVDRDALLALAEEMDDLAEAWGGKYPTNRVAAYARSIREACNVVDAG</sequence>
<gene>
    <name evidence="1" type="ORF">QUW25_02505</name>
</gene>
<comment type="caution">
    <text evidence="1">The sequence shown here is derived from an EMBL/GenBank/DDBJ whole genome shotgun (WGS) entry which is preliminary data.</text>
</comment>
<protein>
    <submittedName>
        <fullName evidence="1">Uncharacterized protein</fullName>
    </submittedName>
</protein>
<evidence type="ECO:0000313" key="2">
    <source>
        <dbReference type="Proteomes" id="UP001529256"/>
    </source>
</evidence>
<keyword evidence="2" id="KW-1185">Reference proteome</keyword>
<dbReference type="RefSeq" id="WP_289510655.1">
    <property type="nucleotide sequence ID" value="NZ_JAUDEA010000002.1"/>
</dbReference>
<organism evidence="1 2">
    <name type="scientific">Thermophilibacter provencensis</name>
    <dbReference type="NCBI Taxonomy" id="1852386"/>
    <lineage>
        <taxon>Bacteria</taxon>
        <taxon>Bacillati</taxon>
        <taxon>Actinomycetota</taxon>
        <taxon>Coriobacteriia</taxon>
        <taxon>Coriobacteriales</taxon>
        <taxon>Atopobiaceae</taxon>
        <taxon>Thermophilibacter</taxon>
    </lineage>
</organism>
<reference evidence="1" key="1">
    <citation type="submission" date="2023-06" db="EMBL/GenBank/DDBJ databases">
        <title>Identification and characterization of horizontal gene transfer across gut microbiota members of farm animals based on homology search.</title>
        <authorList>
            <person name="Schwarzerova J."/>
            <person name="Nykrynova M."/>
            <person name="Jureckova K."/>
            <person name="Cejkova D."/>
            <person name="Rychlik I."/>
        </authorList>
    </citation>
    <scope>NUCLEOTIDE SEQUENCE</scope>
    <source>
        <strain evidence="1">153_Feed</strain>
    </source>
</reference>
<proteinExistence type="predicted"/>
<dbReference type="Proteomes" id="UP001529256">
    <property type="component" value="Unassembled WGS sequence"/>
</dbReference>
<evidence type="ECO:0000313" key="1">
    <source>
        <dbReference type="EMBL" id="MDM8270559.1"/>
    </source>
</evidence>